<dbReference type="RefSeq" id="WP_217900199.1">
    <property type="nucleotide sequence ID" value="NZ_FZOT01000016.1"/>
</dbReference>
<keyword evidence="2" id="KW-1185">Reference proteome</keyword>
<dbReference type="Gene3D" id="3.40.50.1820">
    <property type="entry name" value="alpha/beta hydrolase"/>
    <property type="match status" value="1"/>
</dbReference>
<dbReference type="SUPFAM" id="SSF53474">
    <property type="entry name" value="alpha/beta-Hydrolases"/>
    <property type="match status" value="1"/>
</dbReference>
<accession>A0A239KNK5</accession>
<evidence type="ECO:0000313" key="2">
    <source>
        <dbReference type="Proteomes" id="UP000198284"/>
    </source>
</evidence>
<dbReference type="Proteomes" id="UP000198284">
    <property type="component" value="Unassembled WGS sequence"/>
</dbReference>
<organism evidence="1 2">
    <name type="scientific">Noviherbaspirillum humi</name>
    <dbReference type="NCBI Taxonomy" id="1688639"/>
    <lineage>
        <taxon>Bacteria</taxon>
        <taxon>Pseudomonadati</taxon>
        <taxon>Pseudomonadota</taxon>
        <taxon>Betaproteobacteria</taxon>
        <taxon>Burkholderiales</taxon>
        <taxon>Oxalobacteraceae</taxon>
        <taxon>Noviherbaspirillum</taxon>
    </lineage>
</organism>
<evidence type="ECO:0008006" key="3">
    <source>
        <dbReference type="Google" id="ProtNLM"/>
    </source>
</evidence>
<reference evidence="1 2" key="1">
    <citation type="submission" date="2017-06" db="EMBL/GenBank/DDBJ databases">
        <authorList>
            <person name="Kim H.J."/>
            <person name="Triplett B.A."/>
        </authorList>
    </citation>
    <scope>NUCLEOTIDE SEQUENCE [LARGE SCALE GENOMIC DNA]</scope>
    <source>
        <strain evidence="1 2">U15</strain>
    </source>
</reference>
<protein>
    <recommendedName>
        <fullName evidence="3">Alpha/beta hydrolase</fullName>
    </recommendedName>
</protein>
<name>A0A239KNK5_9BURK</name>
<proteinExistence type="predicted"/>
<dbReference type="InterPro" id="IPR029058">
    <property type="entry name" value="AB_hydrolase_fold"/>
</dbReference>
<evidence type="ECO:0000313" key="1">
    <source>
        <dbReference type="EMBL" id="SNT18764.1"/>
    </source>
</evidence>
<sequence length="59" mass="6514">MPRLTVGKEATSPIEIHYEDYGHGKAVVIIHGWPLSGRSWEAQVPALIAAGYRVIAFPR</sequence>
<dbReference type="AlphaFoldDB" id="A0A239KNK5"/>
<dbReference type="EMBL" id="FZOT01000016">
    <property type="protein sequence ID" value="SNT18764.1"/>
    <property type="molecule type" value="Genomic_DNA"/>
</dbReference>
<gene>
    <name evidence="1" type="ORF">SAMN06265795_11662</name>
</gene>